<dbReference type="GO" id="GO:0005946">
    <property type="term" value="C:alpha,alpha-trehalose-phosphate synthase complex (UDP-forming)"/>
    <property type="evidence" value="ECO:0007669"/>
    <property type="project" value="TreeGrafter"/>
</dbReference>
<gene>
    <name evidence="3" type="primary">TPS2</name>
    <name evidence="3" type="ORF">HK099_004692</name>
</gene>
<dbReference type="NCBIfam" id="TIGR00685">
    <property type="entry name" value="T6PP"/>
    <property type="match status" value="1"/>
</dbReference>
<sequence length="774" mass="87664">MVKYIVATHILPWVPVYNQETDSFSLQSRKRHSALYSAINLFDSLHVGLIGSVNNLSDQLNSQQVTSIKKLYSQKKCVPVCISEKTSSLHYEGYCKKDLWPLFHYIVWEAATNGSTEASNWQNYKTVNQLIADEICKNYNEGDIIWIHDYHLLLVPQMVRVQLPNASIAFFLHTPFPTSEIFRCLPKRTEVLEGLLHSDLIGFQTYSYGRHFISSCARLLNLDSSPKGVDHNGRIVDVGVFPIGIDVERVQSIRKKPAILDKMTSIKELYAGKKIIVGRDKLDHPKSVLHLLNAFEKFLEDYPEWHNKVVLIQVTTPPQLETPKIELLISELVSRINGRFGSLEFSPINHYHHSLDEEEYFSLLSVADVGLITSLRDGMNTSCSEFVVCQQENHAPLILSEFTGTAGSLSSAILVNPWDYKLLFDHVTRHTSDFWATSFLNELQKKKSKKNKVTQEFQATSNDDTAFNDNKVVSAETNQEAIPVSCNFEDENTKKSVTPTLDKELIMQNYTKAKRRLLLFDYDGTLTPICKTPNEAIPAPNMLKALNILVKDPLNVVFVISGRDQACLDEWLGSVSGLGLSAEHGCFVKYPPVQKSGNATSEWENLVEIDNSWQPKALEIFNYYTDRTSGTFIETKKSSITWHYRLADPELGQFQAKECFAELQKQIKPFYPVEVLEGKKNVEVRPFLINKGEIVSILLKQRGEADFIFCAGDDQTDEDMFKALNVIRESSTQAVTQPNTFTCHVGKEETKTNAGFVVESPFELIDLMEKLAGF</sequence>
<evidence type="ECO:0000256" key="1">
    <source>
        <dbReference type="ARBA" id="ARBA00005409"/>
    </source>
</evidence>
<dbReference type="GO" id="GO:0005992">
    <property type="term" value="P:trehalose biosynthetic process"/>
    <property type="evidence" value="ECO:0007669"/>
    <property type="project" value="InterPro"/>
</dbReference>
<dbReference type="FunFam" id="3.40.50.1000:FF:000052">
    <property type="entry name" value="Alpha,alpha-trehalose-phosphate synthase [UDP-forming] 6"/>
    <property type="match status" value="1"/>
</dbReference>
<dbReference type="PANTHER" id="PTHR10788">
    <property type="entry name" value="TREHALOSE-6-PHOSPHATE SYNTHASE"/>
    <property type="match status" value="1"/>
</dbReference>
<comment type="caution">
    <text evidence="3">The sequence shown here is derived from an EMBL/GenBank/DDBJ whole genome shotgun (WGS) entry which is preliminary data.</text>
</comment>
<protein>
    <submittedName>
        <fullName evidence="3">Threalose-6-phosphate phosphatase</fullName>
    </submittedName>
</protein>
<dbReference type="GO" id="GO:0004805">
    <property type="term" value="F:trehalose-phosphatase activity"/>
    <property type="evidence" value="ECO:0007669"/>
    <property type="project" value="TreeGrafter"/>
</dbReference>
<dbReference type="NCBIfam" id="TIGR01484">
    <property type="entry name" value="HAD-SF-IIB"/>
    <property type="match status" value="1"/>
</dbReference>
<dbReference type="Gene3D" id="3.40.50.2000">
    <property type="entry name" value="Glycogen Phosphorylase B"/>
    <property type="match status" value="2"/>
</dbReference>
<evidence type="ECO:0000256" key="2">
    <source>
        <dbReference type="ARBA" id="ARBA00006330"/>
    </source>
</evidence>
<organism evidence="3 4">
    <name type="scientific">Clydaea vesicula</name>
    <dbReference type="NCBI Taxonomy" id="447962"/>
    <lineage>
        <taxon>Eukaryota</taxon>
        <taxon>Fungi</taxon>
        <taxon>Fungi incertae sedis</taxon>
        <taxon>Chytridiomycota</taxon>
        <taxon>Chytridiomycota incertae sedis</taxon>
        <taxon>Chytridiomycetes</taxon>
        <taxon>Lobulomycetales</taxon>
        <taxon>Lobulomycetaceae</taxon>
        <taxon>Clydaea</taxon>
    </lineage>
</organism>
<dbReference type="Pfam" id="PF02358">
    <property type="entry name" value="Trehalose_PPase"/>
    <property type="match status" value="1"/>
</dbReference>
<dbReference type="Gene3D" id="3.30.70.1020">
    <property type="entry name" value="Trehalose-6-phosphate phosphatase related protein, domain 2"/>
    <property type="match status" value="1"/>
</dbReference>
<evidence type="ECO:0000313" key="4">
    <source>
        <dbReference type="Proteomes" id="UP001211065"/>
    </source>
</evidence>
<dbReference type="Proteomes" id="UP001211065">
    <property type="component" value="Unassembled WGS sequence"/>
</dbReference>
<dbReference type="InterPro" id="IPR023214">
    <property type="entry name" value="HAD_sf"/>
</dbReference>
<proteinExistence type="inferred from homology"/>
<dbReference type="Pfam" id="PF00982">
    <property type="entry name" value="Glyco_transf_20"/>
    <property type="match status" value="1"/>
</dbReference>
<reference evidence="3" key="1">
    <citation type="submission" date="2020-05" db="EMBL/GenBank/DDBJ databases">
        <title>Phylogenomic resolution of chytrid fungi.</title>
        <authorList>
            <person name="Stajich J.E."/>
            <person name="Amses K."/>
            <person name="Simmons R."/>
            <person name="Seto K."/>
            <person name="Myers J."/>
            <person name="Bonds A."/>
            <person name="Quandt C.A."/>
            <person name="Barry K."/>
            <person name="Liu P."/>
            <person name="Grigoriev I."/>
            <person name="Longcore J.E."/>
            <person name="James T.Y."/>
        </authorList>
    </citation>
    <scope>NUCLEOTIDE SEQUENCE</scope>
    <source>
        <strain evidence="3">JEL0476</strain>
    </source>
</reference>
<accession>A0AAD5Y187</accession>
<dbReference type="AlphaFoldDB" id="A0AAD5Y187"/>
<dbReference type="GO" id="GO:0005829">
    <property type="term" value="C:cytosol"/>
    <property type="evidence" value="ECO:0007669"/>
    <property type="project" value="TreeGrafter"/>
</dbReference>
<comment type="similarity">
    <text evidence="2">In the C-terminal section; belongs to the trehalose phosphatase family.</text>
</comment>
<dbReference type="GO" id="GO:0003825">
    <property type="term" value="F:alpha,alpha-trehalose-phosphate synthase (UDP-forming) activity"/>
    <property type="evidence" value="ECO:0007669"/>
    <property type="project" value="TreeGrafter"/>
</dbReference>
<name>A0AAD5Y187_9FUNG</name>
<dbReference type="SUPFAM" id="SSF56784">
    <property type="entry name" value="HAD-like"/>
    <property type="match status" value="1"/>
</dbReference>
<dbReference type="CDD" id="cd01627">
    <property type="entry name" value="HAD_TPP"/>
    <property type="match status" value="1"/>
</dbReference>
<dbReference type="Gene3D" id="3.40.50.1000">
    <property type="entry name" value="HAD superfamily/HAD-like"/>
    <property type="match status" value="1"/>
</dbReference>
<dbReference type="InterPro" id="IPR001830">
    <property type="entry name" value="Glyco_trans_20"/>
</dbReference>
<dbReference type="PANTHER" id="PTHR10788:SF123">
    <property type="entry name" value="TREHALOSE-PHOSPHATASE"/>
    <property type="match status" value="1"/>
</dbReference>
<dbReference type="InterPro" id="IPR003337">
    <property type="entry name" value="Trehalose_PPase"/>
</dbReference>
<comment type="similarity">
    <text evidence="1">In the N-terminal section; belongs to the glycosyltransferase 20 family.</text>
</comment>
<keyword evidence="4" id="KW-1185">Reference proteome</keyword>
<dbReference type="InterPro" id="IPR006379">
    <property type="entry name" value="HAD-SF_hydro_IIB"/>
</dbReference>
<dbReference type="EMBL" id="JADGJW010000034">
    <property type="protein sequence ID" value="KAJ3226516.1"/>
    <property type="molecule type" value="Genomic_DNA"/>
</dbReference>
<dbReference type="SUPFAM" id="SSF53756">
    <property type="entry name" value="UDP-Glycosyltransferase/glycogen phosphorylase"/>
    <property type="match status" value="1"/>
</dbReference>
<dbReference type="InterPro" id="IPR036412">
    <property type="entry name" value="HAD-like_sf"/>
</dbReference>
<dbReference type="CDD" id="cd03788">
    <property type="entry name" value="GT20_TPS"/>
    <property type="match status" value="1"/>
</dbReference>
<evidence type="ECO:0000313" key="3">
    <source>
        <dbReference type="EMBL" id="KAJ3226516.1"/>
    </source>
</evidence>